<gene>
    <name evidence="1" type="ORF">V2H45_01050</name>
</gene>
<keyword evidence="2" id="KW-1185">Reference proteome</keyword>
<dbReference type="EMBL" id="JAZBJZ010000002">
    <property type="protein sequence ID" value="MEE3715327.1"/>
    <property type="molecule type" value="Genomic_DNA"/>
</dbReference>
<organism evidence="1 2">
    <name type="scientific">Tumidithrix elongata BACA0141</name>
    <dbReference type="NCBI Taxonomy" id="2716417"/>
    <lineage>
        <taxon>Bacteria</taxon>
        <taxon>Bacillati</taxon>
        <taxon>Cyanobacteriota</taxon>
        <taxon>Cyanophyceae</taxon>
        <taxon>Pseudanabaenales</taxon>
        <taxon>Pseudanabaenaceae</taxon>
        <taxon>Tumidithrix</taxon>
        <taxon>Tumidithrix elongata</taxon>
    </lineage>
</organism>
<dbReference type="Proteomes" id="UP001333818">
    <property type="component" value="Unassembled WGS sequence"/>
</dbReference>
<sequence length="113" mass="11423">MTVEEAKLIIKEFEVQKLSLQKSMNNTQTGGEVTKLASTGAGLAAMVTGAALLLFPPTAIAGAITLASGVGAAGIGKMVGDGVSNIGTNSNSQAIEQIDNYIDSIKNAIISSI</sequence>
<proteinExistence type="predicted"/>
<protein>
    <submittedName>
        <fullName evidence="1">Uncharacterized protein</fullName>
    </submittedName>
</protein>
<accession>A0AAW9PPQ7</accession>
<dbReference type="RefSeq" id="WP_330481744.1">
    <property type="nucleotide sequence ID" value="NZ_JAZBJZ010000002.1"/>
</dbReference>
<name>A0AAW9PPQ7_9CYAN</name>
<comment type="caution">
    <text evidence="1">The sequence shown here is derived from an EMBL/GenBank/DDBJ whole genome shotgun (WGS) entry which is preliminary data.</text>
</comment>
<reference evidence="1" key="1">
    <citation type="submission" date="2024-01" db="EMBL/GenBank/DDBJ databases">
        <title>Bank of Algae and Cyanobacteria of the Azores (BACA) strain genomes.</title>
        <authorList>
            <person name="Luz R."/>
            <person name="Cordeiro R."/>
            <person name="Fonseca A."/>
            <person name="Goncalves V."/>
        </authorList>
    </citation>
    <scope>NUCLEOTIDE SEQUENCE</scope>
    <source>
        <strain evidence="1">BACA0141</strain>
    </source>
</reference>
<evidence type="ECO:0000313" key="1">
    <source>
        <dbReference type="EMBL" id="MEE3715327.1"/>
    </source>
</evidence>
<evidence type="ECO:0000313" key="2">
    <source>
        <dbReference type="Proteomes" id="UP001333818"/>
    </source>
</evidence>
<dbReference type="AlphaFoldDB" id="A0AAW9PPQ7"/>